<comment type="subcellular location">
    <subcellularLocation>
        <location evidence="1">Cell membrane</location>
        <topology evidence="1">Multi-pass membrane protein</topology>
    </subcellularLocation>
</comment>
<keyword evidence="4 6" id="KW-1133">Transmembrane helix</keyword>
<evidence type="ECO:0000313" key="7">
    <source>
        <dbReference type="EMBL" id="PUA32573.1"/>
    </source>
</evidence>
<protein>
    <submittedName>
        <fullName evidence="7">Cation:proton antiporter</fullName>
    </submittedName>
</protein>
<comment type="caution">
    <text evidence="7">The sequence shown here is derived from an EMBL/GenBank/DDBJ whole genome shotgun (WGS) entry which is preliminary data.</text>
</comment>
<gene>
    <name evidence="7" type="ORF">B7O98_05845</name>
</gene>
<dbReference type="InterPro" id="IPR002758">
    <property type="entry name" value="Cation_antiport_E"/>
</dbReference>
<accession>A0A2R7Y517</accession>
<keyword evidence="3 6" id="KW-0812">Transmembrane</keyword>
<dbReference type="Proteomes" id="UP000244093">
    <property type="component" value="Unassembled WGS sequence"/>
</dbReference>
<evidence type="ECO:0000256" key="2">
    <source>
        <dbReference type="ARBA" id="ARBA00022475"/>
    </source>
</evidence>
<name>A0A2R7Y517_9CREN</name>
<evidence type="ECO:0000256" key="6">
    <source>
        <dbReference type="SAM" id="Phobius"/>
    </source>
</evidence>
<evidence type="ECO:0000256" key="3">
    <source>
        <dbReference type="ARBA" id="ARBA00022692"/>
    </source>
</evidence>
<dbReference type="EMBL" id="NBVN01000004">
    <property type="protein sequence ID" value="PUA32573.1"/>
    <property type="molecule type" value="Genomic_DNA"/>
</dbReference>
<evidence type="ECO:0000313" key="8">
    <source>
        <dbReference type="Proteomes" id="UP000244093"/>
    </source>
</evidence>
<dbReference type="GO" id="GO:0005886">
    <property type="term" value="C:plasma membrane"/>
    <property type="evidence" value="ECO:0007669"/>
    <property type="project" value="UniProtKB-SubCell"/>
</dbReference>
<dbReference type="PANTHER" id="PTHR34584:SF1">
    <property type="entry name" value="NA(+)_H(+) ANTIPORTER SUBUNIT E1"/>
    <property type="match status" value="1"/>
</dbReference>
<evidence type="ECO:0000256" key="1">
    <source>
        <dbReference type="ARBA" id="ARBA00004651"/>
    </source>
</evidence>
<dbReference type="Pfam" id="PF01899">
    <property type="entry name" value="MNHE"/>
    <property type="match status" value="1"/>
</dbReference>
<dbReference type="PIRSF" id="PIRSF019239">
    <property type="entry name" value="MrpE"/>
    <property type="match status" value="1"/>
</dbReference>
<organism evidence="7 8">
    <name type="scientific">Zestosphaera tikiterensis</name>
    <dbReference type="NCBI Taxonomy" id="1973259"/>
    <lineage>
        <taxon>Archaea</taxon>
        <taxon>Thermoproteota</taxon>
        <taxon>Thermoprotei</taxon>
        <taxon>Desulfurococcales</taxon>
        <taxon>Desulfurococcaceae</taxon>
        <taxon>Zestosphaera</taxon>
    </lineage>
</organism>
<reference evidence="7 8" key="1">
    <citation type="journal article" date="2018" name="Syst. Appl. Microbiol.">
        <title>A new symbiotic nanoarchaeote (Candidatus Nanoclepta minutus) and its host (Zestosphaera tikiterensis gen. nov., sp. nov.) from a New Zealand hot spring.</title>
        <authorList>
            <person name="St John E."/>
            <person name="Liu Y."/>
            <person name="Podar M."/>
            <person name="Stott M.B."/>
            <person name="Meneghin J."/>
            <person name="Chen Z."/>
            <person name="Lagutin K."/>
            <person name="Mitchell K."/>
            <person name="Reysenbach A.L."/>
        </authorList>
    </citation>
    <scope>NUCLEOTIDE SEQUENCE [LARGE SCALE GENOMIC DNA]</scope>
    <source>
        <strain evidence="7">NZ3</strain>
    </source>
</reference>
<evidence type="ECO:0000256" key="4">
    <source>
        <dbReference type="ARBA" id="ARBA00022989"/>
    </source>
</evidence>
<proteinExistence type="predicted"/>
<keyword evidence="5 6" id="KW-0472">Membrane</keyword>
<evidence type="ECO:0000256" key="5">
    <source>
        <dbReference type="ARBA" id="ARBA00023136"/>
    </source>
</evidence>
<sequence length="153" mass="17378">MIYVVFTGALTLVDLIVGFSTAIVVGVLSSDLVVKNSSKAFELRRWVYLLFYTLKYLTVYEFKAHLDVVKRILSPKLPVNPAIVRVPYEVDDEYAVTTIANSITNTPGTVVVDIDVVRKVMYVHWIDAKAVEDFKAREYISEDFEKYATKIFG</sequence>
<dbReference type="AlphaFoldDB" id="A0A2R7Y517"/>
<dbReference type="PANTHER" id="PTHR34584">
    <property type="entry name" value="NA(+)/H(+) ANTIPORTER SUBUNIT E1"/>
    <property type="match status" value="1"/>
</dbReference>
<dbReference type="GO" id="GO:0008324">
    <property type="term" value="F:monoatomic cation transmembrane transporter activity"/>
    <property type="evidence" value="ECO:0007669"/>
    <property type="project" value="InterPro"/>
</dbReference>
<keyword evidence="2" id="KW-1003">Cell membrane</keyword>
<feature type="transmembrane region" description="Helical" evidence="6">
    <location>
        <begin position="12"/>
        <end position="34"/>
    </location>
</feature>